<feature type="domain" description="DNA polymerase III beta sliding clamp N-terminal" evidence="10">
    <location>
        <begin position="1"/>
        <end position="118"/>
    </location>
</feature>
<dbReference type="Proteomes" id="UP000178574">
    <property type="component" value="Unassembled WGS sequence"/>
</dbReference>
<organism evidence="13 14">
    <name type="scientific">Candidatus Sungbacteria bacterium RIFCSPHIGHO2_01_FULL_50_25</name>
    <dbReference type="NCBI Taxonomy" id="1802265"/>
    <lineage>
        <taxon>Bacteria</taxon>
        <taxon>Candidatus Sungiibacteriota</taxon>
    </lineage>
</organism>
<evidence type="ECO:0000256" key="7">
    <source>
        <dbReference type="ARBA" id="ARBA00022932"/>
    </source>
</evidence>
<evidence type="ECO:0000256" key="5">
    <source>
        <dbReference type="ARBA" id="ARBA00022695"/>
    </source>
</evidence>
<feature type="domain" description="DNA polymerase III beta sliding clamp central" evidence="11">
    <location>
        <begin position="128"/>
        <end position="243"/>
    </location>
</feature>
<dbReference type="NCBIfam" id="TIGR00663">
    <property type="entry name" value="dnan"/>
    <property type="match status" value="1"/>
</dbReference>
<dbReference type="GO" id="GO:0005737">
    <property type="term" value="C:cytoplasm"/>
    <property type="evidence" value="ECO:0007669"/>
    <property type="project" value="UniProtKB-SubCell"/>
</dbReference>
<evidence type="ECO:0000313" key="13">
    <source>
        <dbReference type="EMBL" id="OGZ95891.1"/>
    </source>
</evidence>
<name>A0A1G2KBJ3_9BACT</name>
<keyword evidence="3 9" id="KW-0963">Cytoplasm</keyword>
<evidence type="ECO:0000259" key="11">
    <source>
        <dbReference type="Pfam" id="PF02767"/>
    </source>
</evidence>
<dbReference type="Gene3D" id="3.10.150.10">
    <property type="entry name" value="DNA Polymerase III, subunit A, domain 2"/>
    <property type="match status" value="1"/>
</dbReference>
<comment type="subcellular location">
    <subcellularLocation>
        <location evidence="1 9">Cytoplasm</location>
    </subcellularLocation>
</comment>
<dbReference type="PANTHER" id="PTHR30478:SF0">
    <property type="entry name" value="BETA SLIDING CLAMP"/>
    <property type="match status" value="1"/>
</dbReference>
<dbReference type="InterPro" id="IPR022637">
    <property type="entry name" value="DNA_polIII_beta_cen"/>
</dbReference>
<evidence type="ECO:0000259" key="10">
    <source>
        <dbReference type="Pfam" id="PF00712"/>
    </source>
</evidence>
<dbReference type="GO" id="GO:0009360">
    <property type="term" value="C:DNA polymerase III complex"/>
    <property type="evidence" value="ECO:0007669"/>
    <property type="project" value="InterPro"/>
</dbReference>
<comment type="subunit">
    <text evidence="9">Forms a ring-shaped head-to-tail homodimer around DNA.</text>
</comment>
<dbReference type="InterPro" id="IPR022635">
    <property type="entry name" value="DNA_polIII_beta_C"/>
</dbReference>
<accession>A0A1G2KBJ3</accession>
<keyword evidence="8" id="KW-0238">DNA-binding</keyword>
<keyword evidence="5 9" id="KW-0548">Nucleotidyltransferase</keyword>
<keyword evidence="6 9" id="KW-0235">DNA replication</keyword>
<dbReference type="SMART" id="SM00480">
    <property type="entry name" value="POL3Bc"/>
    <property type="match status" value="1"/>
</dbReference>
<evidence type="ECO:0000256" key="3">
    <source>
        <dbReference type="ARBA" id="ARBA00022490"/>
    </source>
</evidence>
<evidence type="ECO:0000313" key="14">
    <source>
        <dbReference type="Proteomes" id="UP000178574"/>
    </source>
</evidence>
<gene>
    <name evidence="13" type="ORF">A2847_01935</name>
</gene>
<dbReference type="GO" id="GO:0003677">
    <property type="term" value="F:DNA binding"/>
    <property type="evidence" value="ECO:0007669"/>
    <property type="project" value="UniProtKB-UniRule"/>
</dbReference>
<dbReference type="CDD" id="cd00140">
    <property type="entry name" value="beta_clamp"/>
    <property type="match status" value="1"/>
</dbReference>
<evidence type="ECO:0000256" key="1">
    <source>
        <dbReference type="ARBA" id="ARBA00004496"/>
    </source>
</evidence>
<dbReference type="InterPro" id="IPR046938">
    <property type="entry name" value="DNA_clamp_sf"/>
</dbReference>
<proteinExistence type="inferred from homology"/>
<evidence type="ECO:0000256" key="4">
    <source>
        <dbReference type="ARBA" id="ARBA00022679"/>
    </source>
</evidence>
<dbReference type="PIRSF" id="PIRSF000804">
    <property type="entry name" value="DNA_pol_III_b"/>
    <property type="match status" value="1"/>
</dbReference>
<dbReference type="PANTHER" id="PTHR30478">
    <property type="entry name" value="DNA POLYMERASE III SUBUNIT BETA"/>
    <property type="match status" value="1"/>
</dbReference>
<keyword evidence="7 9" id="KW-0239">DNA-directed DNA polymerase</keyword>
<evidence type="ECO:0000259" key="12">
    <source>
        <dbReference type="Pfam" id="PF02768"/>
    </source>
</evidence>
<dbReference type="EMBL" id="MHQD01000026">
    <property type="protein sequence ID" value="OGZ95891.1"/>
    <property type="molecule type" value="Genomic_DNA"/>
</dbReference>
<dbReference type="SUPFAM" id="SSF55979">
    <property type="entry name" value="DNA clamp"/>
    <property type="match status" value="3"/>
</dbReference>
<dbReference type="AlphaFoldDB" id="A0A1G2KBJ3"/>
<dbReference type="Pfam" id="PF00712">
    <property type="entry name" value="DNA_pol3_beta"/>
    <property type="match status" value="1"/>
</dbReference>
<sequence>MKCVCVKEVLENAISLAERFTGKNINLPIVSTLLLEAQENTLCITATNLEYAFQISVPAQVSSRGVISVPARILQQFIQSIKEKEVHLEEKNKNLIIKTAVRDGKINGLDPDDFPIIPKIKKTEQYYIQSADFSAALERVIPAISFSEFKPELNGVFLRLSKNEYIVAATDTFRLAEKKVKTEPQQEETTKNCTLPTKISQELSKIFSSEDVKLTLSFGENQVEIKNENIKVLSRLIDGAFPEYNAIIPKTFSTSLFIPKEELINAVRSSSIFSSKLQDVHLSFSQKKLEVTSQNSELGASTAAIPTTINGKPLTMQFNHRFLLDGVSGVDEDELFFGANDPNTPALIKNKNDASFTYVVMPIRQT</sequence>
<comment type="similarity">
    <text evidence="2 9">Belongs to the beta sliding clamp family.</text>
</comment>
<dbReference type="InterPro" id="IPR001001">
    <property type="entry name" value="DNA_polIII_beta"/>
</dbReference>
<evidence type="ECO:0000256" key="9">
    <source>
        <dbReference type="PIRNR" id="PIRNR000804"/>
    </source>
</evidence>
<evidence type="ECO:0000256" key="6">
    <source>
        <dbReference type="ARBA" id="ARBA00022705"/>
    </source>
</evidence>
<dbReference type="GO" id="GO:0003887">
    <property type="term" value="F:DNA-directed DNA polymerase activity"/>
    <property type="evidence" value="ECO:0007669"/>
    <property type="project" value="UniProtKB-UniRule"/>
</dbReference>
<evidence type="ECO:0000256" key="2">
    <source>
        <dbReference type="ARBA" id="ARBA00010752"/>
    </source>
</evidence>
<feature type="domain" description="DNA polymerase III beta sliding clamp C-terminal" evidence="12">
    <location>
        <begin position="247"/>
        <end position="364"/>
    </location>
</feature>
<comment type="caution">
    <text evidence="13">The sequence shown here is derived from an EMBL/GenBank/DDBJ whole genome shotgun (WGS) entry which is preliminary data.</text>
</comment>
<keyword evidence="4 9" id="KW-0808">Transferase</keyword>
<reference evidence="13 14" key="1">
    <citation type="journal article" date="2016" name="Nat. Commun.">
        <title>Thousands of microbial genomes shed light on interconnected biogeochemical processes in an aquifer system.</title>
        <authorList>
            <person name="Anantharaman K."/>
            <person name="Brown C.T."/>
            <person name="Hug L.A."/>
            <person name="Sharon I."/>
            <person name="Castelle C.J."/>
            <person name="Probst A.J."/>
            <person name="Thomas B.C."/>
            <person name="Singh A."/>
            <person name="Wilkins M.J."/>
            <person name="Karaoz U."/>
            <person name="Brodie E.L."/>
            <person name="Williams K.H."/>
            <person name="Hubbard S.S."/>
            <person name="Banfield J.F."/>
        </authorList>
    </citation>
    <scope>NUCLEOTIDE SEQUENCE [LARGE SCALE GENOMIC DNA]</scope>
</reference>
<protein>
    <recommendedName>
        <fullName evidence="9">Beta sliding clamp</fullName>
    </recommendedName>
</protein>
<dbReference type="GO" id="GO:0006271">
    <property type="term" value="P:DNA strand elongation involved in DNA replication"/>
    <property type="evidence" value="ECO:0007669"/>
    <property type="project" value="TreeGrafter"/>
</dbReference>
<evidence type="ECO:0000256" key="8">
    <source>
        <dbReference type="ARBA" id="ARBA00023125"/>
    </source>
</evidence>
<dbReference type="GO" id="GO:0008408">
    <property type="term" value="F:3'-5' exonuclease activity"/>
    <property type="evidence" value="ECO:0007669"/>
    <property type="project" value="InterPro"/>
</dbReference>
<comment type="function">
    <text evidence="9">Confers DNA tethering and processivity to DNA polymerases and other proteins. Acts as a clamp, forming a ring around DNA (a reaction catalyzed by the clamp-loading complex) which diffuses in an ATP-independent manner freely and bidirectionally along dsDNA. Initially characterized for its ability to contact the catalytic subunit of DNA polymerase III (Pol III), a complex, multichain enzyme responsible for most of the replicative synthesis in bacteria; Pol III exhibits 3'-5' exonuclease proofreading activity. The beta chain is required for initiation of replication as well as for processivity of DNA replication.</text>
</comment>
<dbReference type="Gene3D" id="3.70.10.10">
    <property type="match status" value="1"/>
</dbReference>
<dbReference type="InterPro" id="IPR022634">
    <property type="entry name" value="DNA_polIII_beta_N"/>
</dbReference>
<dbReference type="Pfam" id="PF02767">
    <property type="entry name" value="DNA_pol3_beta_2"/>
    <property type="match status" value="1"/>
</dbReference>
<dbReference type="Pfam" id="PF02768">
    <property type="entry name" value="DNA_pol3_beta_3"/>
    <property type="match status" value="1"/>
</dbReference>